<dbReference type="SUPFAM" id="SSF101478">
    <property type="entry name" value="ADP-ribosylglycohydrolase"/>
    <property type="match status" value="1"/>
</dbReference>
<evidence type="ECO:0000256" key="1">
    <source>
        <dbReference type="ARBA" id="ARBA00010702"/>
    </source>
</evidence>
<dbReference type="InterPro" id="IPR050792">
    <property type="entry name" value="ADP-ribosylglycohydrolase"/>
</dbReference>
<evidence type="ECO:0000256" key="2">
    <source>
        <dbReference type="ARBA" id="ARBA00022801"/>
    </source>
</evidence>
<name>X1BWD1_9ZZZZ</name>
<accession>X1BWD1</accession>
<keyword evidence="2" id="KW-0378">Hydrolase</keyword>
<dbReference type="GO" id="GO:0016787">
    <property type="term" value="F:hydrolase activity"/>
    <property type="evidence" value="ECO:0007669"/>
    <property type="project" value="UniProtKB-KW"/>
</dbReference>
<comment type="caution">
    <text evidence="3">The sequence shown here is derived from an EMBL/GenBank/DDBJ whole genome shotgun (WGS) entry which is preliminary data.</text>
</comment>
<dbReference type="EMBL" id="BART01026705">
    <property type="protein sequence ID" value="GAH00101.1"/>
    <property type="molecule type" value="Genomic_DNA"/>
</dbReference>
<protein>
    <recommendedName>
        <fullName evidence="4">ADP-ribosylglycohydrolase</fullName>
    </recommendedName>
</protein>
<comment type="similarity">
    <text evidence="1">Belongs to the ADP-ribosylglycohydrolase family.</text>
</comment>
<organism evidence="3">
    <name type="scientific">marine sediment metagenome</name>
    <dbReference type="NCBI Taxonomy" id="412755"/>
    <lineage>
        <taxon>unclassified sequences</taxon>
        <taxon>metagenomes</taxon>
        <taxon>ecological metagenomes</taxon>
    </lineage>
</organism>
<proteinExistence type="inferred from homology"/>
<sequence>MDSDKYQVKFTFEDDSPSMDKICGAILGAAIGDALGWPQERPSMHSGIYSKANLNSVSTNFKTWYRRSGGRFFTYEEKINAGEYSDDTQLILATIRSMQKGANWNKAFCMEELPIWLLYERGGGQSTKSASESWLRGTPPWRESSKNGDAVKKYFNAGGNGVAMRILPHALLPNNTEQAMFQQIMLNGIFTHGHPVALVGALLYGKCVQLAYRKKGILKLGALVEELKDYSTRYLLQLPTL</sequence>
<dbReference type="PANTHER" id="PTHR16222:SF24">
    <property type="entry name" value="ADP-RIBOSYLHYDROLASE ARH3"/>
    <property type="match status" value="1"/>
</dbReference>
<dbReference type="PANTHER" id="PTHR16222">
    <property type="entry name" value="ADP-RIBOSYLGLYCOHYDROLASE"/>
    <property type="match status" value="1"/>
</dbReference>
<reference evidence="3" key="1">
    <citation type="journal article" date="2014" name="Front. Microbiol.">
        <title>High frequency of phylogenetically diverse reductive dehalogenase-homologous genes in deep subseafloor sedimentary metagenomes.</title>
        <authorList>
            <person name="Kawai M."/>
            <person name="Futagami T."/>
            <person name="Toyoda A."/>
            <person name="Takaki Y."/>
            <person name="Nishi S."/>
            <person name="Hori S."/>
            <person name="Arai W."/>
            <person name="Tsubouchi T."/>
            <person name="Morono Y."/>
            <person name="Uchiyama I."/>
            <person name="Ito T."/>
            <person name="Fujiyama A."/>
            <person name="Inagaki F."/>
            <person name="Takami H."/>
        </authorList>
    </citation>
    <scope>NUCLEOTIDE SEQUENCE</scope>
    <source>
        <strain evidence="3">Expedition CK06-06</strain>
    </source>
</reference>
<dbReference type="Gene3D" id="1.10.4080.10">
    <property type="entry name" value="ADP-ribosylation/Crystallin J1"/>
    <property type="match status" value="1"/>
</dbReference>
<dbReference type="InterPro" id="IPR036705">
    <property type="entry name" value="Ribosyl_crysJ1_sf"/>
</dbReference>
<dbReference type="AlphaFoldDB" id="X1BWD1"/>
<evidence type="ECO:0000313" key="3">
    <source>
        <dbReference type="EMBL" id="GAH00101.1"/>
    </source>
</evidence>
<dbReference type="Pfam" id="PF03747">
    <property type="entry name" value="ADP_ribosyl_GH"/>
    <property type="match status" value="1"/>
</dbReference>
<dbReference type="InterPro" id="IPR005502">
    <property type="entry name" value="Ribosyl_crysJ1"/>
</dbReference>
<gene>
    <name evidence="3" type="ORF">S01H4_47542</name>
</gene>
<evidence type="ECO:0008006" key="4">
    <source>
        <dbReference type="Google" id="ProtNLM"/>
    </source>
</evidence>